<feature type="domain" description="ZZ-type" evidence="11">
    <location>
        <begin position="498"/>
        <end position="554"/>
    </location>
</feature>
<organism evidence="12 13">
    <name type="scientific">Denticeps clupeoides</name>
    <name type="common">denticle herring</name>
    <dbReference type="NCBI Taxonomy" id="299321"/>
    <lineage>
        <taxon>Eukaryota</taxon>
        <taxon>Metazoa</taxon>
        <taxon>Chordata</taxon>
        <taxon>Craniata</taxon>
        <taxon>Vertebrata</taxon>
        <taxon>Euteleostomi</taxon>
        <taxon>Actinopterygii</taxon>
        <taxon>Neopterygii</taxon>
        <taxon>Teleostei</taxon>
        <taxon>Clupei</taxon>
        <taxon>Clupeiformes</taxon>
        <taxon>Denticipitoidei</taxon>
        <taxon>Denticipitidae</taxon>
        <taxon>Denticeps</taxon>
    </lineage>
</organism>
<evidence type="ECO:0000256" key="1">
    <source>
        <dbReference type="ARBA" id="ARBA00004202"/>
    </source>
</evidence>
<dbReference type="InterPro" id="IPR001202">
    <property type="entry name" value="WW_dom"/>
</dbReference>
<evidence type="ECO:0008006" key="14">
    <source>
        <dbReference type="Google" id="ProtNLM"/>
    </source>
</evidence>
<evidence type="ECO:0000256" key="9">
    <source>
        <dbReference type="SAM" id="MobiDB-lite"/>
    </source>
</evidence>
<dbReference type="PROSITE" id="PS01357">
    <property type="entry name" value="ZF_ZZ_1"/>
    <property type="match status" value="1"/>
</dbReference>
<evidence type="ECO:0000259" key="10">
    <source>
        <dbReference type="PROSITE" id="PS50020"/>
    </source>
</evidence>
<dbReference type="Pfam" id="PF00569">
    <property type="entry name" value="ZZ"/>
    <property type="match status" value="1"/>
</dbReference>
<dbReference type="InterPro" id="IPR036020">
    <property type="entry name" value="WW_dom_sf"/>
</dbReference>
<comment type="subcellular location">
    <subcellularLocation>
        <location evidence="1">Cell membrane</location>
        <topology evidence="1">Peripheral membrane protein</topology>
    </subcellularLocation>
</comment>
<gene>
    <name evidence="12" type="primary">DRP2</name>
</gene>
<keyword evidence="8" id="KW-0175">Coiled coil</keyword>
<dbReference type="SUPFAM" id="SSF46966">
    <property type="entry name" value="Spectrin repeat"/>
    <property type="match status" value="1"/>
</dbReference>
<dbReference type="InterPro" id="IPR011992">
    <property type="entry name" value="EF-hand-dom_pair"/>
</dbReference>
<feature type="coiled-coil region" evidence="8">
    <location>
        <begin position="732"/>
        <end position="762"/>
    </location>
</feature>
<keyword evidence="2" id="KW-1003">Cell membrane</keyword>
<dbReference type="PROSITE" id="PS01159">
    <property type="entry name" value="WW_DOMAIN_1"/>
    <property type="match status" value="1"/>
</dbReference>
<dbReference type="Gene3D" id="1.10.238.10">
    <property type="entry name" value="EF-hand"/>
    <property type="match status" value="2"/>
</dbReference>
<reference evidence="12" key="3">
    <citation type="submission" date="2025-09" db="UniProtKB">
        <authorList>
            <consortium name="Ensembl"/>
        </authorList>
    </citation>
    <scope>IDENTIFICATION</scope>
</reference>
<dbReference type="CDD" id="cd00201">
    <property type="entry name" value="WW"/>
    <property type="match status" value="1"/>
</dbReference>
<dbReference type="PROSITE" id="PS50135">
    <property type="entry name" value="ZF_ZZ_2"/>
    <property type="match status" value="1"/>
</dbReference>
<dbReference type="SMART" id="SM00291">
    <property type="entry name" value="ZnF_ZZ"/>
    <property type="match status" value="1"/>
</dbReference>
<dbReference type="InterPro" id="IPR015153">
    <property type="entry name" value="EF-hand_dom_typ1"/>
</dbReference>
<keyword evidence="3" id="KW-0479">Metal-binding</keyword>
<keyword evidence="5" id="KW-0862">Zinc</keyword>
<dbReference type="AlphaFoldDB" id="A0AAY4E9B7"/>
<feature type="region of interest" description="Disordered" evidence="9">
    <location>
        <begin position="642"/>
        <end position="668"/>
    </location>
</feature>
<sequence>PQPHLNLVLCRTWCEESEWSSGLQPSLQHSIDWLSLKEEELAEPLPLVGDVAVFVEEVKSRGPLIFSVLESAQDFLTQSSLLETEEDFIQYDHSHGENSVQWVWRQAGVVAALWERLMGLCTARHSRMEAAVVRLAELQSAMAALNLEVQEALGVQEAWEPLGGLLVDSLQDHIDAIKLFEEELAPLREAVRQINELAQQLSMYGVQLTTENTQLLQHLNHQCILLQISIDDRLRDLQEAHRCFGPKSQHFLSGSVQPPWERSVSPNKVPYYINHETQTTSWDHPKMIELYQAMANLNHIRFSAYRTAMKLHCLQKCLRCEDMVVGLTSPVEVMGSGFMDVLEVIHALGALYASKEVEQQQELNVPLCVDLCLNWLLSVYDSGRTGRLHALSFKTGLVCLCQADIKDKCKCRCVSDGRTDAPHLASLLQELMQIPRQLGEVAAFGGSNVEPSVASCFRMAPGRSSVGSSDFLEWMSLEPQSLVWLPLLQRVALAEHTLHHARCSVCKHSPIRGFRYRSLKQFNVDICQACFLSGRASKGKTLHYPIIEYYTPSTSGERIRDFAETLKNKFRSKDYFSRHPQRGYLALQSALGPERDITPSSSPKFPHADTHSRIEHFANRLAQMEKQSCSFFSHSLDEDQYPVPHSSHCSGLSSPHLPRNTGKETQEELQQTLVMLEQQNRILQAEYRRLRWQYTEAEASPHLYKDSSGSPRSSGGQEVALLAEAKVLRQHKGRLETRMQILEDHNRQLESQLQRLRKVLLQVGPVAQTCLWHISLRNSFMIVIVIHCSTAHGDTMKCVLCF</sequence>
<keyword evidence="6" id="KW-0472">Membrane</keyword>
<dbReference type="GeneTree" id="ENSGT00940000153467"/>
<evidence type="ECO:0000256" key="5">
    <source>
        <dbReference type="ARBA" id="ARBA00022833"/>
    </source>
</evidence>
<dbReference type="FunFam" id="2.20.70.10:FF:000004">
    <property type="entry name" value="dystrophin isoform X1"/>
    <property type="match status" value="1"/>
</dbReference>
<dbReference type="Gene3D" id="2.20.70.10">
    <property type="match status" value="1"/>
</dbReference>
<proteinExistence type="predicted"/>
<dbReference type="SUPFAM" id="SSF47473">
    <property type="entry name" value="EF-hand"/>
    <property type="match status" value="2"/>
</dbReference>
<evidence type="ECO:0000256" key="4">
    <source>
        <dbReference type="ARBA" id="ARBA00022771"/>
    </source>
</evidence>
<dbReference type="SUPFAM" id="SSF57850">
    <property type="entry name" value="RING/U-box"/>
    <property type="match status" value="1"/>
</dbReference>
<dbReference type="GO" id="GO:0099536">
    <property type="term" value="P:synaptic signaling"/>
    <property type="evidence" value="ECO:0007669"/>
    <property type="project" value="TreeGrafter"/>
</dbReference>
<dbReference type="Gene3D" id="3.30.60.90">
    <property type="match status" value="1"/>
</dbReference>
<dbReference type="PANTHER" id="PTHR12268:SF16">
    <property type="entry name" value="DYSTROPHIN-RELATED PROTEIN 2"/>
    <property type="match status" value="1"/>
</dbReference>
<evidence type="ECO:0000256" key="3">
    <source>
        <dbReference type="ARBA" id="ARBA00022723"/>
    </source>
</evidence>
<evidence type="ECO:0000256" key="2">
    <source>
        <dbReference type="ARBA" id="ARBA00022475"/>
    </source>
</evidence>
<keyword evidence="13" id="KW-1185">Reference proteome</keyword>
<evidence type="ECO:0000256" key="7">
    <source>
        <dbReference type="PROSITE-ProRule" id="PRU00228"/>
    </source>
</evidence>
<reference evidence="12" key="2">
    <citation type="submission" date="2025-08" db="UniProtKB">
        <authorList>
            <consortium name="Ensembl"/>
        </authorList>
    </citation>
    <scope>IDENTIFICATION</scope>
</reference>
<evidence type="ECO:0000259" key="11">
    <source>
        <dbReference type="PROSITE" id="PS50135"/>
    </source>
</evidence>
<protein>
    <recommendedName>
        <fullName evidence="14">Dystrophin related protein 2</fullName>
    </recommendedName>
</protein>
<dbReference type="InterPro" id="IPR000433">
    <property type="entry name" value="Znf_ZZ"/>
</dbReference>
<keyword evidence="4 7" id="KW-0863">Zinc-finger</keyword>
<dbReference type="Pfam" id="PF00397">
    <property type="entry name" value="WW"/>
    <property type="match status" value="1"/>
</dbReference>
<name>A0AAY4E9B7_9TELE</name>
<feature type="coiled-coil region" evidence="8">
    <location>
        <begin position="128"/>
        <end position="155"/>
    </location>
</feature>
<reference evidence="12 13" key="1">
    <citation type="submission" date="2020-06" db="EMBL/GenBank/DDBJ databases">
        <authorList>
            <consortium name="Wellcome Sanger Institute Data Sharing"/>
        </authorList>
    </citation>
    <scope>NUCLEOTIDE SEQUENCE [LARGE SCALE GENOMIC DNA]</scope>
</reference>
<accession>A0AAY4E9B7</accession>
<dbReference type="PROSITE" id="PS50020">
    <property type="entry name" value="WW_DOMAIN_2"/>
    <property type="match status" value="1"/>
</dbReference>
<dbReference type="Proteomes" id="UP000694580">
    <property type="component" value="Chromosome 6"/>
</dbReference>
<dbReference type="GO" id="GO:0005886">
    <property type="term" value="C:plasma membrane"/>
    <property type="evidence" value="ECO:0007669"/>
    <property type="project" value="UniProtKB-SubCell"/>
</dbReference>
<evidence type="ECO:0000313" key="13">
    <source>
        <dbReference type="Proteomes" id="UP000694580"/>
    </source>
</evidence>
<dbReference type="Ensembl" id="ENSDCDT00010064770.1">
    <property type="protein sequence ID" value="ENSDCDP00010054232.1"/>
    <property type="gene ID" value="ENSDCDG00010031335.1"/>
</dbReference>
<dbReference type="InterPro" id="IPR050774">
    <property type="entry name" value="KCMF1/Dystrophin"/>
</dbReference>
<evidence type="ECO:0000256" key="8">
    <source>
        <dbReference type="SAM" id="Coils"/>
    </source>
</evidence>
<dbReference type="Pfam" id="PF09069">
    <property type="entry name" value="EF-hand_3"/>
    <property type="match status" value="1"/>
</dbReference>
<dbReference type="SUPFAM" id="SSF51045">
    <property type="entry name" value="WW domain"/>
    <property type="match status" value="1"/>
</dbReference>
<dbReference type="SMART" id="SM00456">
    <property type="entry name" value="WW"/>
    <property type="match status" value="1"/>
</dbReference>
<dbReference type="GO" id="GO:0008270">
    <property type="term" value="F:zinc ion binding"/>
    <property type="evidence" value="ECO:0007669"/>
    <property type="project" value="UniProtKB-KW"/>
</dbReference>
<dbReference type="PANTHER" id="PTHR12268">
    <property type="entry name" value="E3 UBIQUITIN-PROTEIN LIGASE KCMF1"/>
    <property type="match status" value="1"/>
</dbReference>
<dbReference type="Gene3D" id="6.10.140.70">
    <property type="match status" value="1"/>
</dbReference>
<dbReference type="Pfam" id="PF09068">
    <property type="entry name" value="EF-hand_2"/>
    <property type="match status" value="1"/>
</dbReference>
<dbReference type="GO" id="GO:0045202">
    <property type="term" value="C:synapse"/>
    <property type="evidence" value="ECO:0007669"/>
    <property type="project" value="GOC"/>
</dbReference>
<dbReference type="Gene3D" id="1.20.58.60">
    <property type="match status" value="1"/>
</dbReference>
<dbReference type="InterPro" id="IPR015154">
    <property type="entry name" value="EF-hand_dom_typ2"/>
</dbReference>
<dbReference type="InterPro" id="IPR043145">
    <property type="entry name" value="Znf_ZZ_sf"/>
</dbReference>
<feature type="domain" description="WW" evidence="10">
    <location>
        <begin position="254"/>
        <end position="287"/>
    </location>
</feature>
<evidence type="ECO:0000256" key="6">
    <source>
        <dbReference type="ARBA" id="ARBA00023136"/>
    </source>
</evidence>
<evidence type="ECO:0000313" key="12">
    <source>
        <dbReference type="Ensembl" id="ENSDCDP00010054232.1"/>
    </source>
</evidence>